<evidence type="ECO:0000313" key="3">
    <source>
        <dbReference type="Proteomes" id="UP000281549"/>
    </source>
</evidence>
<gene>
    <name evidence="2" type="ORF">ROZALSC1DRAFT_24222</name>
</gene>
<evidence type="ECO:0000256" key="1">
    <source>
        <dbReference type="SAM" id="MobiDB-lite"/>
    </source>
</evidence>
<dbReference type="AlphaFoldDB" id="A0A4P9YE83"/>
<dbReference type="EMBL" id="ML005851">
    <property type="protein sequence ID" value="RKP17418.1"/>
    <property type="molecule type" value="Genomic_DNA"/>
</dbReference>
<accession>A0A4P9YE83</accession>
<organism evidence="2 3">
    <name type="scientific">Rozella allomycis (strain CSF55)</name>
    <dbReference type="NCBI Taxonomy" id="988480"/>
    <lineage>
        <taxon>Eukaryota</taxon>
        <taxon>Fungi</taxon>
        <taxon>Fungi incertae sedis</taxon>
        <taxon>Cryptomycota</taxon>
        <taxon>Cryptomycota incertae sedis</taxon>
        <taxon>Rozella</taxon>
    </lineage>
</organism>
<dbReference type="Proteomes" id="UP000281549">
    <property type="component" value="Unassembled WGS sequence"/>
</dbReference>
<protein>
    <submittedName>
        <fullName evidence="2">Uncharacterized protein</fullName>
    </submittedName>
</protein>
<evidence type="ECO:0000313" key="2">
    <source>
        <dbReference type="EMBL" id="RKP17418.1"/>
    </source>
</evidence>
<sequence length="296" mass="34062">MIESSGHSVDGKSSKGEHPLVLAIGKFDNEYENRNITFELPLPVTPTLDEHQTWSRIRNTYNGRDIEMCVHESYFNMYFYKYRFRFTPKANLAYPHKRKDNASYHVACWRVLETYQTKTNIFYALPDTTMLCVKSHIINPKNKTPSTSNTPPSLTAIKHSFYTDGSTSLESQHQSANCPHILKLPLGRGLIPKNALPNLQATTGLNRPESIKLVTRIAHHWFTAIYTLLWPGQSILNTRQGHPHHHNQSRQERPNRPRKPHICTQTGELNIALIQETAKSYIPIQIRINMPPRKMS</sequence>
<proteinExistence type="predicted"/>
<reference evidence="3" key="1">
    <citation type="journal article" date="2018" name="Nat. Microbiol.">
        <title>Leveraging single-cell genomics to expand the fungal tree of life.</title>
        <authorList>
            <person name="Ahrendt S.R."/>
            <person name="Quandt C.A."/>
            <person name="Ciobanu D."/>
            <person name="Clum A."/>
            <person name="Salamov A."/>
            <person name="Andreopoulos B."/>
            <person name="Cheng J.F."/>
            <person name="Woyke T."/>
            <person name="Pelin A."/>
            <person name="Henrissat B."/>
            <person name="Reynolds N.K."/>
            <person name="Benny G.L."/>
            <person name="Smith M.E."/>
            <person name="James T.Y."/>
            <person name="Grigoriev I.V."/>
        </authorList>
    </citation>
    <scope>NUCLEOTIDE SEQUENCE [LARGE SCALE GENOMIC DNA]</scope>
    <source>
        <strain evidence="3">CSF55</strain>
    </source>
</reference>
<name>A0A4P9YE83_ROZAC</name>
<feature type="region of interest" description="Disordered" evidence="1">
    <location>
        <begin position="239"/>
        <end position="262"/>
    </location>
</feature>